<name>A0AAV8ZU38_9CUCU</name>
<keyword evidence="3" id="KW-1185">Reference proteome</keyword>
<evidence type="ECO:0000259" key="1">
    <source>
        <dbReference type="Pfam" id="PF13843"/>
    </source>
</evidence>
<comment type="caution">
    <text evidence="2">The sequence shown here is derived from an EMBL/GenBank/DDBJ whole genome shotgun (WGS) entry which is preliminary data.</text>
</comment>
<evidence type="ECO:0000313" key="2">
    <source>
        <dbReference type="EMBL" id="KAJ8971292.1"/>
    </source>
</evidence>
<protein>
    <recommendedName>
        <fullName evidence="1">PiggyBac transposable element-derived protein domain-containing protein</fullName>
    </recommendedName>
</protein>
<proteinExistence type="predicted"/>
<evidence type="ECO:0000313" key="3">
    <source>
        <dbReference type="Proteomes" id="UP001162156"/>
    </source>
</evidence>
<feature type="domain" description="PiggyBac transposable element-derived protein" evidence="1">
    <location>
        <begin position="17"/>
        <end position="108"/>
    </location>
</feature>
<dbReference type="Pfam" id="PF13843">
    <property type="entry name" value="DDE_Tnp_1_7"/>
    <property type="match status" value="1"/>
</dbReference>
<dbReference type="AlphaFoldDB" id="A0AAV8ZU38"/>
<dbReference type="PANTHER" id="PTHR46599">
    <property type="entry name" value="PIGGYBAC TRANSPOSABLE ELEMENT-DERIVED PROTEIN 4"/>
    <property type="match status" value="1"/>
</dbReference>
<organism evidence="2 3">
    <name type="scientific">Rhamnusium bicolor</name>
    <dbReference type="NCBI Taxonomy" id="1586634"/>
    <lineage>
        <taxon>Eukaryota</taxon>
        <taxon>Metazoa</taxon>
        <taxon>Ecdysozoa</taxon>
        <taxon>Arthropoda</taxon>
        <taxon>Hexapoda</taxon>
        <taxon>Insecta</taxon>
        <taxon>Pterygota</taxon>
        <taxon>Neoptera</taxon>
        <taxon>Endopterygota</taxon>
        <taxon>Coleoptera</taxon>
        <taxon>Polyphaga</taxon>
        <taxon>Cucujiformia</taxon>
        <taxon>Chrysomeloidea</taxon>
        <taxon>Cerambycidae</taxon>
        <taxon>Lepturinae</taxon>
        <taxon>Rhagiini</taxon>
        <taxon>Rhamnusium</taxon>
    </lineage>
</organism>
<dbReference type="PANTHER" id="PTHR46599:SF3">
    <property type="entry name" value="PIGGYBAC TRANSPOSABLE ELEMENT-DERIVED PROTEIN 4"/>
    <property type="match status" value="1"/>
</dbReference>
<dbReference type="Proteomes" id="UP001162156">
    <property type="component" value="Unassembled WGS sequence"/>
</dbReference>
<dbReference type="InterPro" id="IPR029526">
    <property type="entry name" value="PGBD"/>
</dbReference>
<sequence>MTINLQEENGTGLLREMLTCVKWMDKRVVTVLSTIHVPTESLPVGKREKDGTITQINCPKAVNDFRRCMGGVNRADMLKSYYAIDRKSRKWWHQLFWHFIHTALVNSFIISK</sequence>
<reference evidence="2" key="1">
    <citation type="journal article" date="2023" name="Insect Mol. Biol.">
        <title>Genome sequencing provides insights into the evolution of gene families encoding plant cell wall-degrading enzymes in longhorned beetles.</title>
        <authorList>
            <person name="Shin N.R."/>
            <person name="Okamura Y."/>
            <person name="Kirsch R."/>
            <person name="Pauchet Y."/>
        </authorList>
    </citation>
    <scope>NUCLEOTIDE SEQUENCE</scope>
    <source>
        <strain evidence="2">RBIC_L_NR</strain>
    </source>
</reference>
<accession>A0AAV8ZU38</accession>
<dbReference type="EMBL" id="JANEYF010000231">
    <property type="protein sequence ID" value="KAJ8971292.1"/>
    <property type="molecule type" value="Genomic_DNA"/>
</dbReference>
<gene>
    <name evidence="2" type="ORF">NQ314_000769</name>
</gene>